<dbReference type="SUPFAM" id="SSF50129">
    <property type="entry name" value="GroES-like"/>
    <property type="match status" value="1"/>
</dbReference>
<evidence type="ECO:0000259" key="9">
    <source>
        <dbReference type="SMART" id="SM00829"/>
    </source>
</evidence>
<evidence type="ECO:0000256" key="3">
    <source>
        <dbReference type="ARBA" id="ARBA00022723"/>
    </source>
</evidence>
<sequence length="354" mass="38724">MENPSVVVKKAEGKEFSCDLVIEDRPVPEIDDDDVLLEKGSVGICGSDVHYWTHGRIGDFIVNEPMILGHEASGKVIKAGKNVKNLQVGDRVAIEPGYNLEADDYAKKGRYNLSDVFFCATPPDDGCLMKYYKHKANWCYKIPENMSYEEAAFIEPLSVGIHACRRANITLGDTVLITGCGPIGLVSLLVARAMGASKVLMTDMNGERLKKAIECGASETIQVTREQTPEQIAEIVEEKLGGKPNITIECTGAESCIQTGIYATKSGGCLLLVGLGKEMANLPIVNAAVREVDIRGVFRYCNTWPIAINMISSGQIHVKPLVTHRFELKDALKAFETTRRGEGVKVMIKCLPDM</sequence>
<dbReference type="CDD" id="cd05285">
    <property type="entry name" value="sorbitol_DH"/>
    <property type="match status" value="1"/>
</dbReference>
<evidence type="ECO:0000256" key="8">
    <source>
        <dbReference type="RuleBase" id="RU361277"/>
    </source>
</evidence>
<dbReference type="InterPro" id="IPR013149">
    <property type="entry name" value="ADH-like_C"/>
</dbReference>
<dbReference type="InterPro" id="IPR011032">
    <property type="entry name" value="GroES-like_sf"/>
</dbReference>
<dbReference type="Gene3D" id="3.90.180.10">
    <property type="entry name" value="Medium-chain alcohol dehydrogenases, catalytic domain"/>
    <property type="match status" value="1"/>
</dbReference>
<evidence type="ECO:0000256" key="4">
    <source>
        <dbReference type="ARBA" id="ARBA00022833"/>
    </source>
</evidence>
<dbReference type="Gene3D" id="3.40.50.720">
    <property type="entry name" value="NAD(P)-binding Rossmann-like Domain"/>
    <property type="match status" value="1"/>
</dbReference>
<gene>
    <name evidence="10" type="ORF">OKIOD_LOCUS13499</name>
</gene>
<comment type="similarity">
    <text evidence="2 8">Belongs to the zinc-containing alcohol dehydrogenase family.</text>
</comment>
<dbReference type="Pfam" id="PF08240">
    <property type="entry name" value="ADH_N"/>
    <property type="match status" value="1"/>
</dbReference>
<keyword evidence="5" id="KW-0560">Oxidoreductase</keyword>
<evidence type="ECO:0000313" key="11">
    <source>
        <dbReference type="Proteomes" id="UP001158576"/>
    </source>
</evidence>
<keyword evidence="4 8" id="KW-0862">Zinc</keyword>
<organism evidence="10 11">
    <name type="scientific">Oikopleura dioica</name>
    <name type="common">Tunicate</name>
    <dbReference type="NCBI Taxonomy" id="34765"/>
    <lineage>
        <taxon>Eukaryota</taxon>
        <taxon>Metazoa</taxon>
        <taxon>Chordata</taxon>
        <taxon>Tunicata</taxon>
        <taxon>Appendicularia</taxon>
        <taxon>Copelata</taxon>
        <taxon>Oikopleuridae</taxon>
        <taxon>Oikopleura</taxon>
    </lineage>
</organism>
<proteinExistence type="inferred from homology"/>
<comment type="cofactor">
    <cofactor evidence="1 8">
        <name>Zn(2+)</name>
        <dbReference type="ChEBI" id="CHEBI:29105"/>
    </cofactor>
</comment>
<name>A0ABN7T2J7_OIKDI</name>
<keyword evidence="3 8" id="KW-0479">Metal-binding</keyword>
<evidence type="ECO:0000256" key="6">
    <source>
        <dbReference type="ARBA" id="ARBA00026132"/>
    </source>
</evidence>
<reference evidence="10 11" key="1">
    <citation type="submission" date="2021-04" db="EMBL/GenBank/DDBJ databases">
        <authorList>
            <person name="Bliznina A."/>
        </authorList>
    </citation>
    <scope>NUCLEOTIDE SEQUENCE [LARGE SCALE GENOMIC DNA]</scope>
</reference>
<evidence type="ECO:0000256" key="5">
    <source>
        <dbReference type="ARBA" id="ARBA00023002"/>
    </source>
</evidence>
<evidence type="ECO:0000256" key="1">
    <source>
        <dbReference type="ARBA" id="ARBA00001947"/>
    </source>
</evidence>
<protein>
    <recommendedName>
        <fullName evidence="6">Sorbitol dehydrogenase</fullName>
    </recommendedName>
    <alternativeName>
        <fullName evidence="7">Polyol dehydrogenase</fullName>
    </alternativeName>
</protein>
<dbReference type="SUPFAM" id="SSF51735">
    <property type="entry name" value="NAD(P)-binding Rossmann-fold domains"/>
    <property type="match status" value="1"/>
</dbReference>
<dbReference type="InterPro" id="IPR013154">
    <property type="entry name" value="ADH-like_N"/>
</dbReference>
<evidence type="ECO:0000256" key="2">
    <source>
        <dbReference type="ARBA" id="ARBA00008072"/>
    </source>
</evidence>
<dbReference type="InterPro" id="IPR036291">
    <property type="entry name" value="NAD(P)-bd_dom_sf"/>
</dbReference>
<dbReference type="Proteomes" id="UP001158576">
    <property type="component" value="Chromosome 2"/>
</dbReference>
<keyword evidence="11" id="KW-1185">Reference proteome</keyword>
<dbReference type="EMBL" id="OU015567">
    <property type="protein sequence ID" value="CAG5110322.1"/>
    <property type="molecule type" value="Genomic_DNA"/>
</dbReference>
<dbReference type="Pfam" id="PF00107">
    <property type="entry name" value="ADH_zinc_N"/>
    <property type="match status" value="1"/>
</dbReference>
<accession>A0ABN7T2J7</accession>
<dbReference type="InterPro" id="IPR045306">
    <property type="entry name" value="SDH-like"/>
</dbReference>
<evidence type="ECO:0000256" key="7">
    <source>
        <dbReference type="ARBA" id="ARBA00032485"/>
    </source>
</evidence>
<dbReference type="InterPro" id="IPR020843">
    <property type="entry name" value="ER"/>
</dbReference>
<dbReference type="PANTHER" id="PTHR43161:SF9">
    <property type="entry name" value="SORBITOL DEHYDROGENASE"/>
    <property type="match status" value="1"/>
</dbReference>
<feature type="domain" description="Enoyl reductase (ER)" evidence="9">
    <location>
        <begin position="17"/>
        <end position="348"/>
    </location>
</feature>
<dbReference type="InterPro" id="IPR002328">
    <property type="entry name" value="ADH_Zn_CS"/>
</dbReference>
<dbReference type="PANTHER" id="PTHR43161">
    <property type="entry name" value="SORBITOL DEHYDROGENASE"/>
    <property type="match status" value="1"/>
</dbReference>
<dbReference type="PROSITE" id="PS00059">
    <property type="entry name" value="ADH_ZINC"/>
    <property type="match status" value="1"/>
</dbReference>
<evidence type="ECO:0000313" key="10">
    <source>
        <dbReference type="EMBL" id="CAG5110322.1"/>
    </source>
</evidence>
<dbReference type="SMART" id="SM00829">
    <property type="entry name" value="PKS_ER"/>
    <property type="match status" value="1"/>
</dbReference>